<keyword evidence="8" id="KW-1185">Reference proteome</keyword>
<dbReference type="InterPro" id="IPR015421">
    <property type="entry name" value="PyrdxlP-dep_Trfase_major"/>
</dbReference>
<evidence type="ECO:0000256" key="2">
    <source>
        <dbReference type="ARBA" id="ARBA00009533"/>
    </source>
</evidence>
<keyword evidence="5 6" id="KW-0456">Lyase</keyword>
<feature type="compositionally biased region" description="Basic and acidic residues" evidence="7">
    <location>
        <begin position="386"/>
        <end position="397"/>
    </location>
</feature>
<dbReference type="PANTHER" id="PTHR11999:SF70">
    <property type="entry name" value="MIP05841P"/>
    <property type="match status" value="1"/>
</dbReference>
<dbReference type="CDD" id="cd06450">
    <property type="entry name" value="DOPA_deC_like"/>
    <property type="match status" value="1"/>
</dbReference>
<accession>A0ABM1EH74</accession>
<evidence type="ECO:0000256" key="3">
    <source>
        <dbReference type="ARBA" id="ARBA00022793"/>
    </source>
</evidence>
<comment type="cofactor">
    <cofactor evidence="1 6">
        <name>pyridoxal 5'-phosphate</name>
        <dbReference type="ChEBI" id="CHEBI:597326"/>
    </cofactor>
</comment>
<name>A0ABM1EH74_PRICU</name>
<sequence>MTLLLLQVTHWQHPRFHAYFPAGNSWPSILADMLSDAIGCVGFSWAASPACTELETIMLDWIARMVNLPNIFRPFEDMGRGGGVLQQSASDCILVCMLTARAQAIRHYKEEHGSEEDGAILSRMVAYCSKEAHSSVEKAAMICLVKIRILETDEEYALRGEVLSEAIKEDKDVGLIPFYVSATLGTTSCCSFDNLSEIGPVCTSEDLWLHVDAAYAGSALICPEFQYLKKGVEHASSFNMNPNKWMLVNFDCSTMWVRDRDLLTGTLAVDPVYLQHRYSDKAIDYRHVRLAKLFESFVKKDARFEVPCKVVMGLVCFRLKESNATNQRLLMAINASGELHMVPASLNNRYVIRFAICSEHATDSDVLVAWRIIQTFSTEVLKRSRSRESGSIEKRQPEPNGVVDDDEEPEEDVDIDDIEDDVFMFDPTVTLNHPLERPPPPPRRYKGRGSSRNMLVRMISDPKCYHPKLYLNFFGTLSVLVLQSLGCYRHLFFSFCSRFILMFSCCV</sequence>
<proteinExistence type="inferred from homology"/>
<dbReference type="Pfam" id="PF00282">
    <property type="entry name" value="Pyridoxal_deC"/>
    <property type="match status" value="1"/>
</dbReference>
<evidence type="ECO:0000313" key="8">
    <source>
        <dbReference type="Proteomes" id="UP000695022"/>
    </source>
</evidence>
<reference evidence="9" key="1">
    <citation type="submission" date="2025-08" db="UniProtKB">
        <authorList>
            <consortium name="RefSeq"/>
        </authorList>
    </citation>
    <scope>IDENTIFICATION</scope>
</reference>
<dbReference type="SUPFAM" id="SSF53383">
    <property type="entry name" value="PLP-dependent transferases"/>
    <property type="match status" value="1"/>
</dbReference>
<evidence type="ECO:0000256" key="4">
    <source>
        <dbReference type="ARBA" id="ARBA00022898"/>
    </source>
</evidence>
<dbReference type="Proteomes" id="UP000695022">
    <property type="component" value="Unplaced"/>
</dbReference>
<dbReference type="InterPro" id="IPR002129">
    <property type="entry name" value="PyrdxlP-dep_de-COase"/>
</dbReference>
<dbReference type="InterPro" id="IPR010977">
    <property type="entry name" value="Aromatic_deC"/>
</dbReference>
<gene>
    <name evidence="9" type="primary">LOC106812228</name>
</gene>
<evidence type="ECO:0000256" key="5">
    <source>
        <dbReference type="ARBA" id="ARBA00023239"/>
    </source>
</evidence>
<dbReference type="PANTHER" id="PTHR11999">
    <property type="entry name" value="GROUP II PYRIDOXAL-5-PHOSPHATE DECARBOXYLASE"/>
    <property type="match status" value="1"/>
</dbReference>
<dbReference type="PROSITE" id="PS00392">
    <property type="entry name" value="DDC_GAD_HDC_YDC"/>
    <property type="match status" value="1"/>
</dbReference>
<evidence type="ECO:0000313" key="9">
    <source>
        <dbReference type="RefSeq" id="XP_014671545.1"/>
    </source>
</evidence>
<dbReference type="InterPro" id="IPR015422">
    <property type="entry name" value="PyrdxlP-dep_Trfase_small"/>
</dbReference>
<dbReference type="Gene3D" id="3.90.1150.10">
    <property type="entry name" value="Aspartate Aminotransferase, domain 1"/>
    <property type="match status" value="1"/>
</dbReference>
<organism evidence="8 9">
    <name type="scientific">Priapulus caudatus</name>
    <name type="common">Priapulid worm</name>
    <dbReference type="NCBI Taxonomy" id="37621"/>
    <lineage>
        <taxon>Eukaryota</taxon>
        <taxon>Metazoa</taxon>
        <taxon>Ecdysozoa</taxon>
        <taxon>Scalidophora</taxon>
        <taxon>Priapulida</taxon>
        <taxon>Priapulimorpha</taxon>
        <taxon>Priapulimorphida</taxon>
        <taxon>Priapulidae</taxon>
        <taxon>Priapulus</taxon>
    </lineage>
</organism>
<protein>
    <submittedName>
        <fullName evidence="9">Tyrosine decarboxylase-like</fullName>
    </submittedName>
</protein>
<dbReference type="InterPro" id="IPR015424">
    <property type="entry name" value="PyrdxlP-dep_Trfase"/>
</dbReference>
<comment type="similarity">
    <text evidence="2 6">Belongs to the group II decarboxylase family.</text>
</comment>
<dbReference type="PRINTS" id="PR00800">
    <property type="entry name" value="YHDCRBOXLASE"/>
</dbReference>
<keyword evidence="4 6" id="KW-0663">Pyridoxal phosphate</keyword>
<evidence type="ECO:0000256" key="1">
    <source>
        <dbReference type="ARBA" id="ARBA00001933"/>
    </source>
</evidence>
<dbReference type="GeneID" id="106812228"/>
<dbReference type="InterPro" id="IPR021115">
    <property type="entry name" value="Pyridoxal-P_BS"/>
</dbReference>
<feature type="region of interest" description="Disordered" evidence="7">
    <location>
        <begin position="386"/>
        <end position="411"/>
    </location>
</feature>
<dbReference type="Gene3D" id="3.40.640.10">
    <property type="entry name" value="Type I PLP-dependent aspartate aminotransferase-like (Major domain)"/>
    <property type="match status" value="1"/>
</dbReference>
<evidence type="ECO:0000256" key="7">
    <source>
        <dbReference type="SAM" id="MobiDB-lite"/>
    </source>
</evidence>
<evidence type="ECO:0000256" key="6">
    <source>
        <dbReference type="RuleBase" id="RU000382"/>
    </source>
</evidence>
<dbReference type="RefSeq" id="XP_014671545.1">
    <property type="nucleotide sequence ID" value="XM_014816059.1"/>
</dbReference>
<keyword evidence="3" id="KW-0210">Decarboxylase</keyword>